<evidence type="ECO:0008006" key="4">
    <source>
        <dbReference type="Google" id="ProtNLM"/>
    </source>
</evidence>
<dbReference type="STRING" id="39966.A0A369J0V4"/>
<protein>
    <recommendedName>
        <fullName evidence="4">HNH nuclease domain-containing protein</fullName>
    </recommendedName>
</protein>
<sequence>MPPTPLPRQSPDPRWTSSYDLLLKLEAQHLDDDRSKLVAVRLLGHLMHEIGTNDSDALHRAIIALAAPGSGGDEVIALGKVYLRSFVSLFRRSSRTPAPSEHPSRDHETSSTNELKPGTFDHHTAKRHALIRDEHQCCVCSAYDKASTKMSPEVGKKAEERFATAGQTTVTTDAVHIVPERLNCGITTFAEFQGDEEEGEVISSLLVTENVVPSFETKAHQSSSVYAVFRAFGTAAILEELNGQAIHRLENILTLCIQHHQDFNDLDLWLEHTGVPNEYRIQVSVERLRPKGSASQPVQTVMLRGDDDSLPPPSVGYLALHATCCKVAQKSGAVQYLNDIDDNFGDAVMDARYVSSSAVCDALIQSLEVMPCRN</sequence>
<accession>A0A369J0V4</accession>
<reference evidence="2" key="1">
    <citation type="submission" date="2018-04" db="EMBL/GenBank/DDBJ databases">
        <title>Whole genome sequencing of Hypsizygus marmoreus.</title>
        <authorList>
            <person name="Choi I.-G."/>
            <person name="Min B."/>
            <person name="Kim J.-G."/>
            <person name="Kim S."/>
            <person name="Oh Y.-L."/>
            <person name="Kong W.-S."/>
            <person name="Park H."/>
            <person name="Jeong J."/>
            <person name="Song E.-S."/>
        </authorList>
    </citation>
    <scope>NUCLEOTIDE SEQUENCE [LARGE SCALE GENOMIC DNA]</scope>
    <source>
        <strain evidence="2">51987-8</strain>
    </source>
</reference>
<evidence type="ECO:0000256" key="1">
    <source>
        <dbReference type="SAM" id="MobiDB-lite"/>
    </source>
</evidence>
<dbReference type="AlphaFoldDB" id="A0A369J0V4"/>
<comment type="caution">
    <text evidence="2">The sequence shown here is derived from an EMBL/GenBank/DDBJ whole genome shotgun (WGS) entry which is preliminary data.</text>
</comment>
<evidence type="ECO:0000313" key="3">
    <source>
        <dbReference type="Proteomes" id="UP000076154"/>
    </source>
</evidence>
<organism evidence="2 3">
    <name type="scientific">Hypsizygus marmoreus</name>
    <name type="common">White beech mushroom</name>
    <name type="synonym">Agaricus marmoreus</name>
    <dbReference type="NCBI Taxonomy" id="39966"/>
    <lineage>
        <taxon>Eukaryota</taxon>
        <taxon>Fungi</taxon>
        <taxon>Dikarya</taxon>
        <taxon>Basidiomycota</taxon>
        <taxon>Agaricomycotina</taxon>
        <taxon>Agaricomycetes</taxon>
        <taxon>Agaricomycetidae</taxon>
        <taxon>Agaricales</taxon>
        <taxon>Tricholomatineae</taxon>
        <taxon>Lyophyllaceae</taxon>
        <taxon>Hypsizygus</taxon>
    </lineage>
</organism>
<name>A0A369J0V4_HYPMA</name>
<gene>
    <name evidence="2" type="ORF">Hypma_016236</name>
</gene>
<evidence type="ECO:0000313" key="2">
    <source>
        <dbReference type="EMBL" id="RDB14760.1"/>
    </source>
</evidence>
<feature type="region of interest" description="Disordered" evidence="1">
    <location>
        <begin position="94"/>
        <end position="120"/>
    </location>
</feature>
<proteinExistence type="predicted"/>
<dbReference type="Proteomes" id="UP000076154">
    <property type="component" value="Unassembled WGS sequence"/>
</dbReference>
<dbReference type="InParanoid" id="A0A369J0V4"/>
<dbReference type="OrthoDB" id="2104739at2759"/>
<keyword evidence="3" id="KW-1185">Reference proteome</keyword>
<dbReference type="EMBL" id="LUEZ02000096">
    <property type="protein sequence ID" value="RDB14760.1"/>
    <property type="molecule type" value="Genomic_DNA"/>
</dbReference>